<organism evidence="2 3">
    <name type="scientific">Candidatus Daviesbacteria bacterium RIFCSPHIGHO2_02_FULL_39_12</name>
    <dbReference type="NCBI Taxonomy" id="1797770"/>
    <lineage>
        <taxon>Bacteria</taxon>
        <taxon>Candidatus Daviesiibacteriota</taxon>
    </lineage>
</organism>
<protein>
    <submittedName>
        <fullName evidence="2">Uncharacterized protein</fullName>
    </submittedName>
</protein>
<feature type="compositionally biased region" description="Basic and acidic residues" evidence="1">
    <location>
        <begin position="1"/>
        <end position="12"/>
    </location>
</feature>
<feature type="region of interest" description="Disordered" evidence="1">
    <location>
        <begin position="1"/>
        <end position="36"/>
    </location>
</feature>
<sequence length="66" mass="7713">MKGGDFMERKDTPQPVSPDQGRVLDEKSTPTHPLVKGRTREAYDLDRQLDDWIISTWEWEGNRGIR</sequence>
<accession>A0A1F5JE54</accession>
<name>A0A1F5JE54_9BACT</name>
<dbReference type="AlphaFoldDB" id="A0A1F5JE54"/>
<dbReference type="Proteomes" id="UP000177042">
    <property type="component" value="Unassembled WGS sequence"/>
</dbReference>
<evidence type="ECO:0000313" key="2">
    <source>
        <dbReference type="EMBL" id="OGE26896.1"/>
    </source>
</evidence>
<gene>
    <name evidence="2" type="ORF">A3C26_03855</name>
</gene>
<reference evidence="2 3" key="1">
    <citation type="journal article" date="2016" name="Nat. Commun.">
        <title>Thousands of microbial genomes shed light on interconnected biogeochemical processes in an aquifer system.</title>
        <authorList>
            <person name="Anantharaman K."/>
            <person name="Brown C.T."/>
            <person name="Hug L.A."/>
            <person name="Sharon I."/>
            <person name="Castelle C.J."/>
            <person name="Probst A.J."/>
            <person name="Thomas B.C."/>
            <person name="Singh A."/>
            <person name="Wilkins M.J."/>
            <person name="Karaoz U."/>
            <person name="Brodie E.L."/>
            <person name="Williams K.H."/>
            <person name="Hubbard S.S."/>
            <person name="Banfield J.F."/>
        </authorList>
    </citation>
    <scope>NUCLEOTIDE SEQUENCE [LARGE SCALE GENOMIC DNA]</scope>
</reference>
<dbReference type="EMBL" id="MFCX01000001">
    <property type="protein sequence ID" value="OGE26896.1"/>
    <property type="molecule type" value="Genomic_DNA"/>
</dbReference>
<evidence type="ECO:0000313" key="3">
    <source>
        <dbReference type="Proteomes" id="UP000177042"/>
    </source>
</evidence>
<proteinExistence type="predicted"/>
<evidence type="ECO:0000256" key="1">
    <source>
        <dbReference type="SAM" id="MobiDB-lite"/>
    </source>
</evidence>
<comment type="caution">
    <text evidence="2">The sequence shown here is derived from an EMBL/GenBank/DDBJ whole genome shotgun (WGS) entry which is preliminary data.</text>
</comment>